<dbReference type="GO" id="GO:0016787">
    <property type="term" value="F:hydrolase activity"/>
    <property type="evidence" value="ECO:0007669"/>
    <property type="project" value="UniProtKB-KW"/>
</dbReference>
<feature type="domain" description="Serine aminopeptidase S33" evidence="1">
    <location>
        <begin position="100"/>
        <end position="212"/>
    </location>
</feature>
<dbReference type="SUPFAM" id="SSF53474">
    <property type="entry name" value="alpha/beta-Hydrolases"/>
    <property type="match status" value="1"/>
</dbReference>
<evidence type="ECO:0000313" key="3">
    <source>
        <dbReference type="Proteomes" id="UP000628448"/>
    </source>
</evidence>
<evidence type="ECO:0000313" key="2">
    <source>
        <dbReference type="EMBL" id="MBG9375366.1"/>
    </source>
</evidence>
<comment type="caution">
    <text evidence="2">The sequence shown here is derived from an EMBL/GenBank/DDBJ whole genome shotgun (WGS) entry which is preliminary data.</text>
</comment>
<dbReference type="Gene3D" id="3.40.50.1820">
    <property type="entry name" value="alpha/beta hydrolase"/>
    <property type="match status" value="1"/>
</dbReference>
<keyword evidence="2" id="KW-0378">Hydrolase</keyword>
<accession>A0A931E4G9</accession>
<evidence type="ECO:0000259" key="1">
    <source>
        <dbReference type="Pfam" id="PF12146"/>
    </source>
</evidence>
<organism evidence="2 3">
    <name type="scientific">Panacibacter microcysteis</name>
    <dbReference type="NCBI Taxonomy" id="2793269"/>
    <lineage>
        <taxon>Bacteria</taxon>
        <taxon>Pseudomonadati</taxon>
        <taxon>Bacteroidota</taxon>
        <taxon>Chitinophagia</taxon>
        <taxon>Chitinophagales</taxon>
        <taxon>Chitinophagaceae</taxon>
        <taxon>Panacibacter</taxon>
    </lineage>
</organism>
<name>A0A931E4G9_9BACT</name>
<sequence length="318" mass="35522">MRKLIKKLLYFILCLFLFFNVICAVQAYHFTRFVDQATRPNYQQMGFIEKANATLFGLPVPKSTVVDSLNIPHQATKIKTSDGLLLAAWTTLDNKDALTKKGTVILFHGHGSCRSGLIREATAFYNLGWNIIAVDFRNHGQSEGTTCSVGINEAQDVKAAYDYAIKKGVRNIVLFGASMGAATITKAIYDYPDMHASKLILEMPFASMREASEGFVRVMNLPGEPLGVFLTLWGGINLGGIWAFSNKPAEYARDITCPTLLQWGAKDFRVKRSETETIYNHISATHKKMVVYEQSGHESLCKKETAKWMENVTAFLNN</sequence>
<dbReference type="InterPro" id="IPR029058">
    <property type="entry name" value="AB_hydrolase_fold"/>
</dbReference>
<dbReference type="AlphaFoldDB" id="A0A931E4G9"/>
<dbReference type="EMBL" id="JADWYR010000001">
    <property type="protein sequence ID" value="MBG9375366.1"/>
    <property type="molecule type" value="Genomic_DNA"/>
</dbReference>
<dbReference type="RefSeq" id="WP_196989421.1">
    <property type="nucleotide sequence ID" value="NZ_JADWYR010000001.1"/>
</dbReference>
<proteinExistence type="predicted"/>
<dbReference type="InterPro" id="IPR022742">
    <property type="entry name" value="Hydrolase_4"/>
</dbReference>
<protein>
    <submittedName>
        <fullName evidence="2">Alpha/beta fold hydrolase</fullName>
    </submittedName>
</protein>
<dbReference type="Proteomes" id="UP000628448">
    <property type="component" value="Unassembled WGS sequence"/>
</dbReference>
<dbReference type="Pfam" id="PF12146">
    <property type="entry name" value="Hydrolase_4"/>
    <property type="match status" value="1"/>
</dbReference>
<gene>
    <name evidence="2" type="ORF">I5907_03920</name>
</gene>
<dbReference type="PANTHER" id="PTHR12277">
    <property type="entry name" value="ALPHA/BETA HYDROLASE DOMAIN-CONTAINING PROTEIN"/>
    <property type="match status" value="1"/>
</dbReference>
<keyword evidence="3" id="KW-1185">Reference proteome</keyword>
<reference evidence="2" key="1">
    <citation type="submission" date="2020-11" db="EMBL/GenBank/DDBJ databases">
        <title>Bacterial whole genome sequence for Panacibacter sp. DH6.</title>
        <authorList>
            <person name="Le V."/>
            <person name="Ko S."/>
            <person name="Ahn C.-Y."/>
            <person name="Oh H.-M."/>
        </authorList>
    </citation>
    <scope>NUCLEOTIDE SEQUENCE</scope>
    <source>
        <strain evidence="2">DH6</strain>
    </source>
</reference>